<dbReference type="InterPro" id="IPR006260">
    <property type="entry name" value="TonB/TolA_C"/>
</dbReference>
<evidence type="ECO:0000256" key="4">
    <source>
        <dbReference type="ARBA" id="ARBA00023136"/>
    </source>
</evidence>
<evidence type="ECO:0000256" key="2">
    <source>
        <dbReference type="ARBA" id="ARBA00022692"/>
    </source>
</evidence>
<feature type="domain" description="TonB C-terminal" evidence="5">
    <location>
        <begin position="239"/>
        <end position="303"/>
    </location>
</feature>
<keyword evidence="4" id="KW-0472">Membrane</keyword>
<evidence type="ECO:0000259" key="5">
    <source>
        <dbReference type="Pfam" id="PF03544"/>
    </source>
</evidence>
<dbReference type="InterPro" id="IPR037682">
    <property type="entry name" value="TonB_C"/>
</dbReference>
<evidence type="ECO:0000256" key="3">
    <source>
        <dbReference type="ARBA" id="ARBA00022989"/>
    </source>
</evidence>
<reference evidence="6 7" key="1">
    <citation type="submission" date="2020-04" db="EMBL/GenBank/DDBJ databases">
        <title>Flammeovirga sp. SR4, a novel species isolated from seawater.</title>
        <authorList>
            <person name="Wang X."/>
        </authorList>
    </citation>
    <scope>NUCLEOTIDE SEQUENCE [LARGE SCALE GENOMIC DNA]</scope>
    <source>
        <strain evidence="6 7">SR4</strain>
    </source>
</reference>
<dbReference type="InterPro" id="IPR011652">
    <property type="entry name" value="MORN_2"/>
</dbReference>
<dbReference type="GO" id="GO:0055085">
    <property type="term" value="P:transmembrane transport"/>
    <property type="evidence" value="ECO:0007669"/>
    <property type="project" value="InterPro"/>
</dbReference>
<dbReference type="SUPFAM" id="SSF82185">
    <property type="entry name" value="Histone H3 K4-specific methyltransferase SET7/9 N-terminal domain"/>
    <property type="match status" value="3"/>
</dbReference>
<dbReference type="NCBIfam" id="TIGR01352">
    <property type="entry name" value="tonB_Cterm"/>
    <property type="match status" value="1"/>
</dbReference>
<comment type="subcellular location">
    <subcellularLocation>
        <location evidence="1">Membrane</location>
        <topology evidence="1">Single-pass membrane protein</topology>
    </subcellularLocation>
</comment>
<dbReference type="Proteomes" id="UP000585050">
    <property type="component" value="Unassembled WGS sequence"/>
</dbReference>
<gene>
    <name evidence="6" type="ORF">HGP29_21215</name>
</gene>
<keyword evidence="7" id="KW-1185">Reference proteome</keyword>
<comment type="caution">
    <text evidence="6">The sequence shown here is derived from an EMBL/GenBank/DDBJ whole genome shotgun (WGS) entry which is preliminary data.</text>
</comment>
<accession>A0A7X8SNZ9</accession>
<evidence type="ECO:0000256" key="1">
    <source>
        <dbReference type="ARBA" id="ARBA00004167"/>
    </source>
</evidence>
<dbReference type="GO" id="GO:0016020">
    <property type="term" value="C:membrane"/>
    <property type="evidence" value="ECO:0007669"/>
    <property type="project" value="UniProtKB-SubCell"/>
</dbReference>
<sequence>MFKKQLFILIPLYFFISSIYAQSNKIVFFDSLFNKTENITEASFMQRIQYDAKKELYLNNINNFKKGYKYSSFYSSDSIGLVKEGKYKQWHKNGNLAFDGEILNRRKYGPCKTYYENGKLMDLTAYPLVELGKGKLVEFYDPNGKQLITNGNGPFIKYWEDNTEMVKVKGQYKDGYKIGQWIGYDSLGNITFEEVWKNKKLVKGIRYTENNQQKEYTRLYEKPKPVMGMSALNNLIMKNIVYPPNAINKQLMGYVRLSFKIDDEGNTKNVKIQNSSNTIFENEALRVFNHIQPKWEKGLFRGKIQEDKLVRYVVYFQYAFERKYYDFELNTPYLLTKNMYPTYTREVAYYQGTVSKIGEKYNHSISYLSTGQLHKEYSTKDLKGYKKDGLYQEFYPNGRVKKEGHFVDRKKDGLWTYYDNSGNKVLDIPENKTFSKKRKFENYSSNNDLDVKEILNLGIADSIQSKLNDFPYVYHFTSYHSPLTKKLKRSRYSEYRHIINKSGELSQYTKEGQYLLKDGNGILNFYDEKSGLVIFGDFNKIWNEDHLIVVDTSQHDIPDYEEDIFFRGKFYKNKEYIKFTSSSEATQRIIDQNYKQDPVLIFNISSIDKEDGMSLFMDHFFNPLIRFALYEEVYVRKNERQPNGEKFDYCISVNQDQEYSLTLLNDQGSEILPLLSKHLNQSNYQQLFKNLIDSLLGDLPEFEASVNNFKTLSSSIDIPIAYDQVR</sequence>
<name>A0A7X8SNZ9_9BACT</name>
<keyword evidence="3" id="KW-1133">Transmembrane helix</keyword>
<dbReference type="Gene3D" id="3.30.2420.10">
    <property type="entry name" value="TonB"/>
    <property type="match status" value="1"/>
</dbReference>
<proteinExistence type="predicted"/>
<keyword evidence="2" id="KW-0812">Transmembrane</keyword>
<dbReference type="Pfam" id="PF03544">
    <property type="entry name" value="TonB_C"/>
    <property type="match status" value="1"/>
</dbReference>
<dbReference type="EMBL" id="JABAIL010000007">
    <property type="protein sequence ID" value="NLR93734.1"/>
    <property type="molecule type" value="Genomic_DNA"/>
</dbReference>
<dbReference type="SUPFAM" id="SSF74653">
    <property type="entry name" value="TolA/TonB C-terminal domain"/>
    <property type="match status" value="1"/>
</dbReference>
<organism evidence="6 7">
    <name type="scientific">Flammeovirga agarivorans</name>
    <dbReference type="NCBI Taxonomy" id="2726742"/>
    <lineage>
        <taxon>Bacteria</taxon>
        <taxon>Pseudomonadati</taxon>
        <taxon>Bacteroidota</taxon>
        <taxon>Cytophagia</taxon>
        <taxon>Cytophagales</taxon>
        <taxon>Flammeovirgaceae</taxon>
        <taxon>Flammeovirga</taxon>
    </lineage>
</organism>
<dbReference type="Gene3D" id="2.20.110.10">
    <property type="entry name" value="Histone H3 K4-specific methyltransferase SET7/9 N-terminal domain"/>
    <property type="match status" value="3"/>
</dbReference>
<dbReference type="AlphaFoldDB" id="A0A7X8SNZ9"/>
<dbReference type="RefSeq" id="WP_168884442.1">
    <property type="nucleotide sequence ID" value="NZ_JABAIL010000007.1"/>
</dbReference>
<evidence type="ECO:0000313" key="6">
    <source>
        <dbReference type="EMBL" id="NLR93734.1"/>
    </source>
</evidence>
<evidence type="ECO:0000313" key="7">
    <source>
        <dbReference type="Proteomes" id="UP000585050"/>
    </source>
</evidence>
<protein>
    <submittedName>
        <fullName evidence="6">TonB family protein</fullName>
    </submittedName>
</protein>
<dbReference type="Pfam" id="PF07661">
    <property type="entry name" value="MORN_2"/>
    <property type="match status" value="3"/>
</dbReference>